<dbReference type="PANTHER" id="PTHR38790">
    <property type="entry name" value="2EXR DOMAIN-CONTAINING PROTEIN-RELATED"/>
    <property type="match status" value="1"/>
</dbReference>
<sequence length="322" mass="37259">MADSARRGRRNNRASRNRRGKGKKDQSSPDQPEEALGNGSGFSHFEKDASRSNKVNSPEVLAKPASLLGLPAEIRWEIYQYLFEPHRVEILRRKDKNTDTSRPARYRLYHRQQKPRSPSTQAVVSNGHRTRPTPFLFGLVFTCRTIYCEAVLLLYSTAQFIFSSSNSIMRFLRTTSKDHQAAVRHVELSHIMYNEPRLMAFRTFKIRSDIAWYIACDEMASACVSLKVLHVRLAIYDWPIRLKIGEPWSMPLLLFGHYDGGLDYAGVQLQMKRFQDDKLRSVARALEQKMMKPKMFQIREDERLAKELMGPIKAKKILKLVV</sequence>
<evidence type="ECO:0000313" key="3">
    <source>
        <dbReference type="EMBL" id="KAE8397737.1"/>
    </source>
</evidence>
<protein>
    <recommendedName>
        <fullName evidence="2">DUF7730 domain-containing protein</fullName>
    </recommendedName>
</protein>
<gene>
    <name evidence="3" type="ORF">BDV37DRAFT_291698</name>
</gene>
<dbReference type="PANTHER" id="PTHR38790:SF8">
    <property type="entry name" value="F-BOX DOMAIN-CONTAINING PROTEIN"/>
    <property type="match status" value="1"/>
</dbReference>
<feature type="domain" description="DUF7730" evidence="2">
    <location>
        <begin position="66"/>
        <end position="234"/>
    </location>
</feature>
<evidence type="ECO:0000256" key="1">
    <source>
        <dbReference type="SAM" id="MobiDB-lite"/>
    </source>
</evidence>
<name>A0A5N6HQH1_9EURO</name>
<accession>A0A5N7CVI5</accession>
<dbReference type="OrthoDB" id="4757095at2759"/>
<dbReference type="GeneID" id="43673697"/>
<dbReference type="Pfam" id="PF24864">
    <property type="entry name" value="DUF7730"/>
    <property type="match status" value="1"/>
</dbReference>
<dbReference type="AlphaFoldDB" id="A0A5N6HQH1"/>
<keyword evidence="4" id="KW-1185">Reference proteome</keyword>
<evidence type="ECO:0000259" key="2">
    <source>
        <dbReference type="Pfam" id="PF24864"/>
    </source>
</evidence>
<organism evidence="3 4">
    <name type="scientific">Aspergillus pseudonomiae</name>
    <dbReference type="NCBI Taxonomy" id="1506151"/>
    <lineage>
        <taxon>Eukaryota</taxon>
        <taxon>Fungi</taxon>
        <taxon>Dikarya</taxon>
        <taxon>Ascomycota</taxon>
        <taxon>Pezizomycotina</taxon>
        <taxon>Eurotiomycetes</taxon>
        <taxon>Eurotiomycetidae</taxon>
        <taxon>Eurotiales</taxon>
        <taxon>Aspergillaceae</taxon>
        <taxon>Aspergillus</taxon>
        <taxon>Aspergillus subgen. Circumdati</taxon>
    </lineage>
</organism>
<proteinExistence type="predicted"/>
<dbReference type="RefSeq" id="XP_031935056.1">
    <property type="nucleotide sequence ID" value="XM_032089006.1"/>
</dbReference>
<feature type="compositionally biased region" description="Basic residues" evidence="1">
    <location>
        <begin position="7"/>
        <end position="22"/>
    </location>
</feature>
<dbReference type="Proteomes" id="UP000325579">
    <property type="component" value="Unassembled WGS sequence"/>
</dbReference>
<evidence type="ECO:0000313" key="4">
    <source>
        <dbReference type="Proteomes" id="UP000325579"/>
    </source>
</evidence>
<feature type="region of interest" description="Disordered" evidence="1">
    <location>
        <begin position="1"/>
        <end position="57"/>
    </location>
</feature>
<dbReference type="EMBL" id="ML736880">
    <property type="protein sequence ID" value="KAE8397737.1"/>
    <property type="molecule type" value="Genomic_DNA"/>
</dbReference>
<dbReference type="InterPro" id="IPR056632">
    <property type="entry name" value="DUF7730"/>
</dbReference>
<reference evidence="3 4" key="1">
    <citation type="submission" date="2019-04" db="EMBL/GenBank/DDBJ databases">
        <authorList>
            <consortium name="DOE Joint Genome Institute"/>
            <person name="Mondo S."/>
            <person name="Kjaerbolling I."/>
            <person name="Vesth T."/>
            <person name="Frisvad J.C."/>
            <person name="Nybo J.L."/>
            <person name="Theobald S."/>
            <person name="Kildgaard S."/>
            <person name="Isbrandt T."/>
            <person name="Kuo A."/>
            <person name="Sato A."/>
            <person name="Lyhne E.K."/>
            <person name="Kogle M.E."/>
            <person name="Wiebenga A."/>
            <person name="Kun R.S."/>
            <person name="Lubbers R.J."/>
            <person name="Makela M.R."/>
            <person name="Barry K."/>
            <person name="Chovatia M."/>
            <person name="Clum A."/>
            <person name="Daum C."/>
            <person name="Haridas S."/>
            <person name="He G."/>
            <person name="LaButti K."/>
            <person name="Lipzen A."/>
            <person name="Riley R."/>
            <person name="Salamov A."/>
            <person name="Simmons B.A."/>
            <person name="Magnuson J.K."/>
            <person name="Henrissat B."/>
            <person name="Mortensen U.H."/>
            <person name="Larsen T.O."/>
            <person name="Devries R.P."/>
            <person name="Grigoriev I.V."/>
            <person name="Machida M."/>
            <person name="Baker S.E."/>
            <person name="Andersen M.R."/>
            <person name="Cantor M.N."/>
            <person name="Hua S.X."/>
        </authorList>
    </citation>
    <scope>NUCLEOTIDE SEQUENCE [LARGE SCALE GENOMIC DNA]</scope>
    <source>
        <strain evidence="3 4">CBS 119388</strain>
    </source>
</reference>
<accession>A0A5N6HQH1</accession>